<name>C1BE15_RHOOB</name>
<reference evidence="1 2" key="2">
    <citation type="submission" date="2009-03" db="EMBL/GenBank/DDBJ databases">
        <title>Comparison of the complete genome sequences of Rhodococcus erythropolis PR4 and Rhodococcus opacus B4.</title>
        <authorList>
            <person name="Takarada H."/>
            <person name="Sekine M."/>
            <person name="Hosoyama A."/>
            <person name="Yamada R."/>
            <person name="Fujisawa T."/>
            <person name="Omata S."/>
            <person name="Shimizu A."/>
            <person name="Tsukatani N."/>
            <person name="Tanikawa S."/>
            <person name="Fujita N."/>
            <person name="Harayama S."/>
        </authorList>
    </citation>
    <scope>NUCLEOTIDE SEQUENCE [LARGE SCALE GENOMIC DNA]</scope>
    <source>
        <strain evidence="1 2">B4</strain>
        <plasmid evidence="1 2">pROB02</plasmid>
    </source>
</reference>
<geneLocation type="plasmid" evidence="1 2">
    <name>pROB02</name>
</geneLocation>
<dbReference type="OrthoDB" id="3782877at2"/>
<organism evidence="1 2">
    <name type="scientific">Rhodococcus opacus (strain B4)</name>
    <dbReference type="NCBI Taxonomy" id="632772"/>
    <lineage>
        <taxon>Bacteria</taxon>
        <taxon>Bacillati</taxon>
        <taxon>Actinomycetota</taxon>
        <taxon>Actinomycetes</taxon>
        <taxon>Mycobacteriales</taxon>
        <taxon>Nocardiaceae</taxon>
        <taxon>Rhodococcus</taxon>
    </lineage>
</organism>
<dbReference type="PATRIC" id="fig|632772.20.peg.8596"/>
<gene>
    <name evidence="1" type="ordered locus">ROP_pROB02-02110</name>
</gene>
<dbReference type="EMBL" id="AP011117">
    <property type="protein sequence ID" value="BAH47218.1"/>
    <property type="molecule type" value="Genomic_DNA"/>
</dbReference>
<evidence type="ECO:0000313" key="2">
    <source>
        <dbReference type="Proteomes" id="UP000002212"/>
    </source>
</evidence>
<dbReference type="AlphaFoldDB" id="C1BE15"/>
<reference evidence="1 2" key="1">
    <citation type="journal article" date="2005" name="J. Biosci. Bioeng.">
        <title>Isolation and characterization of benzene-tolerant Rhodococcus opacus strains.</title>
        <authorList>
            <person name="Na K.S."/>
            <person name="Kuroda A."/>
            <person name="Takiguchi N."/>
            <person name="Ikeda T."/>
            <person name="Ohtake H."/>
            <person name="Kato J."/>
        </authorList>
    </citation>
    <scope>NUCLEOTIDE SEQUENCE [LARGE SCALE GENOMIC DNA]</scope>
    <source>
        <strain evidence="1 2">B4</strain>
        <plasmid evidence="1">pROB02</plasmid>
    </source>
</reference>
<keyword evidence="1" id="KW-0614">Plasmid</keyword>
<sequence length="151" mass="15912">MTTVESGAYPVSLFDGEDANGVANIVGMLLGQNLENFPSRIKFARKIARPVSIISTDTDSACTIVFGTDEAVVYNDVVGKPAVTVIATVDQILDVSQLPMKAGGLIPVGFFTGRGMTVLGEIVKHKLVVKGLLTHTVTALRTIALVSVIEP</sequence>
<dbReference type="Proteomes" id="UP000002212">
    <property type="component" value="Plasmid pROB02"/>
</dbReference>
<dbReference type="RefSeq" id="WP_012687245.1">
    <property type="nucleotide sequence ID" value="NC_012521.1"/>
</dbReference>
<protein>
    <submittedName>
        <fullName evidence="1">Uncharacterized protein</fullName>
    </submittedName>
</protein>
<dbReference type="KEGG" id="rop:ROP_pROB02-02110"/>
<proteinExistence type="predicted"/>
<dbReference type="HOGENOM" id="CLU_1729962_0_0_11"/>
<evidence type="ECO:0000313" key="1">
    <source>
        <dbReference type="EMBL" id="BAH47218.1"/>
    </source>
</evidence>
<accession>C1BE15</accession>